<dbReference type="Pfam" id="PF12900">
    <property type="entry name" value="Pyridox_ox_2"/>
    <property type="match status" value="1"/>
</dbReference>
<keyword evidence="2" id="KW-1185">Reference proteome</keyword>
<dbReference type="SUPFAM" id="SSF50475">
    <property type="entry name" value="FMN-binding split barrel"/>
    <property type="match status" value="1"/>
</dbReference>
<gene>
    <name evidence="1" type="ORF">JBF11_00620</name>
</gene>
<dbReference type="RefSeq" id="WP_334315458.1">
    <property type="nucleotide sequence ID" value="NZ_CP065938.1"/>
</dbReference>
<dbReference type="Gene3D" id="2.30.110.10">
    <property type="entry name" value="Electron Transport, Fmn-binding Protein, Chain A"/>
    <property type="match status" value="1"/>
</dbReference>
<evidence type="ECO:0000313" key="1">
    <source>
        <dbReference type="EMBL" id="UWX05867.1"/>
    </source>
</evidence>
<name>A0ABY5Y113_9BACT</name>
<dbReference type="PANTHER" id="PTHR34071:SF2">
    <property type="entry name" value="FLAVIN-NUCLEOTIDE-BINDING PROTEIN"/>
    <property type="match status" value="1"/>
</dbReference>
<dbReference type="PANTHER" id="PTHR34071">
    <property type="entry name" value="5-NITROIMIDAZOLE ANTIBIOTICS RESISTANCE PROTEIN, NIMA-FAMILY-RELATED PROTEIN-RELATED"/>
    <property type="match status" value="1"/>
</dbReference>
<dbReference type="EMBL" id="CP065938">
    <property type="protein sequence ID" value="UWX05867.1"/>
    <property type="molecule type" value="Genomic_DNA"/>
</dbReference>
<reference evidence="1" key="1">
    <citation type="submission" date="2020-12" db="EMBL/GenBank/DDBJ databases">
        <title>Taurinivorans muris gen. nov., sp. nov., fundamental and realized metabolic niche of a ubiquitous sulfidogenic bacterium in the murine intestine.</title>
        <authorList>
            <person name="Ye H."/>
            <person name="Hanson B.T."/>
            <person name="Loy A."/>
        </authorList>
    </citation>
    <scope>NUCLEOTIDE SEQUENCE</scope>
    <source>
        <strain evidence="1">LT0009</strain>
    </source>
</reference>
<organism evidence="1 2">
    <name type="scientific">Taurinivorans muris</name>
    <dbReference type="NCBI Taxonomy" id="2787751"/>
    <lineage>
        <taxon>Bacteria</taxon>
        <taxon>Pseudomonadati</taxon>
        <taxon>Thermodesulfobacteriota</taxon>
        <taxon>Desulfovibrionia</taxon>
        <taxon>Desulfovibrionales</taxon>
        <taxon>Desulfovibrionaceae</taxon>
        <taxon>Taurinivorans</taxon>
    </lineage>
</organism>
<accession>A0ABY5Y113</accession>
<evidence type="ECO:0000313" key="2">
    <source>
        <dbReference type="Proteomes" id="UP001058120"/>
    </source>
</evidence>
<dbReference type="Proteomes" id="UP001058120">
    <property type="component" value="Chromosome"/>
</dbReference>
<dbReference type="InterPro" id="IPR024747">
    <property type="entry name" value="Pyridox_Oxase-rel"/>
</dbReference>
<protein>
    <submittedName>
        <fullName evidence="1">Pyridoxamine 5'-phosphate oxidase family protein</fullName>
    </submittedName>
</protein>
<dbReference type="InterPro" id="IPR012349">
    <property type="entry name" value="Split_barrel_FMN-bd"/>
</dbReference>
<proteinExistence type="predicted"/>
<sequence>MFSSLPEMKRKDREISKADCEAVLRDAEYLVMATVDKENIPYAVPLSFVYFEGKIYFHSGMRKGHKACNLACNSLCSLAVVGKTLPVYTHNFTTYYESVIIFGRVKEVLDPQRKKSVLFALAEKYLPEYMENAEKDISASLDRTAVFEVSLDKITGKAKKPK</sequence>